<keyword evidence="5" id="KW-1185">Reference proteome</keyword>
<keyword evidence="1" id="KW-0732">Signal</keyword>
<dbReference type="HOGENOM" id="CLU_427550_0_0_1"/>
<dbReference type="SUPFAM" id="SSF49344">
    <property type="entry name" value="CBD9-like"/>
    <property type="match status" value="1"/>
</dbReference>
<dbReference type="InterPro" id="IPR011041">
    <property type="entry name" value="Quinoprot_gluc/sorb_DH_b-prop"/>
</dbReference>
<dbReference type="Pfam" id="PF16010">
    <property type="entry name" value="CDH-cyt"/>
    <property type="match status" value="1"/>
</dbReference>
<organism evidence="4 5">
    <name type="scientific">Glarea lozoyensis (strain ATCC 20868 / MF5171)</name>
    <dbReference type="NCBI Taxonomy" id="1116229"/>
    <lineage>
        <taxon>Eukaryota</taxon>
        <taxon>Fungi</taxon>
        <taxon>Dikarya</taxon>
        <taxon>Ascomycota</taxon>
        <taxon>Pezizomycotina</taxon>
        <taxon>Leotiomycetes</taxon>
        <taxon>Helotiales</taxon>
        <taxon>Helotiaceae</taxon>
        <taxon>Glarea</taxon>
    </lineage>
</organism>
<evidence type="ECO:0000259" key="2">
    <source>
        <dbReference type="Pfam" id="PF16010"/>
    </source>
</evidence>
<proteinExistence type="predicted"/>
<protein>
    <submittedName>
        <fullName evidence="4">CBD9-like protein</fullName>
    </submittedName>
</protein>
<dbReference type="OMA" id="THWTVNA"/>
<feature type="chain" id="PRO_5004508545" evidence="1">
    <location>
        <begin position="20"/>
        <end position="656"/>
    </location>
</feature>
<dbReference type="GeneID" id="19468931"/>
<evidence type="ECO:0000313" key="4">
    <source>
        <dbReference type="EMBL" id="EPE28763.1"/>
    </source>
</evidence>
<dbReference type="Gene3D" id="2.60.40.1210">
    <property type="entry name" value="Cellobiose dehydrogenase, cytochrome domain"/>
    <property type="match status" value="1"/>
</dbReference>
<dbReference type="InterPro" id="IPR054539">
    <property type="entry name" value="Beta-prop_PDH"/>
</dbReference>
<dbReference type="Gene3D" id="2.120.10.30">
    <property type="entry name" value="TolB, C-terminal domain"/>
    <property type="match status" value="1"/>
</dbReference>
<reference evidence="4 5" key="1">
    <citation type="journal article" date="2013" name="BMC Genomics">
        <title>Genomics-driven discovery of the pneumocandin biosynthetic gene cluster in the fungus Glarea lozoyensis.</title>
        <authorList>
            <person name="Chen L."/>
            <person name="Yue Q."/>
            <person name="Zhang X."/>
            <person name="Xiang M."/>
            <person name="Wang C."/>
            <person name="Li S."/>
            <person name="Che Y."/>
            <person name="Ortiz-Lopez F.J."/>
            <person name="Bills G.F."/>
            <person name="Liu X."/>
            <person name="An Z."/>
        </authorList>
    </citation>
    <scope>NUCLEOTIDE SEQUENCE [LARGE SCALE GENOMIC DNA]</scope>
    <source>
        <strain evidence="5">ATCC 20868 / MF5171</strain>
    </source>
</reference>
<dbReference type="eggNOG" id="ENOG502R9MT">
    <property type="taxonomic scope" value="Eukaryota"/>
</dbReference>
<evidence type="ECO:0000313" key="5">
    <source>
        <dbReference type="Proteomes" id="UP000016922"/>
    </source>
</evidence>
<dbReference type="RefSeq" id="XP_008084671.1">
    <property type="nucleotide sequence ID" value="XM_008086480.1"/>
</dbReference>
<feature type="signal peptide" evidence="1">
    <location>
        <begin position="1"/>
        <end position="19"/>
    </location>
</feature>
<dbReference type="PANTHER" id="PTHR47797:SF5">
    <property type="entry name" value="CELLOBIOSE DEHYDROGENASE CYTOCHROME DOMAIN-CONTAINING PROTEIN"/>
    <property type="match status" value="1"/>
</dbReference>
<accession>S3DQL3</accession>
<feature type="domain" description="Pyrroloquinoline quinone-dependent pyranose dehydrogenase beta-propeller" evidence="3">
    <location>
        <begin position="259"/>
        <end position="655"/>
    </location>
</feature>
<dbReference type="CDD" id="cd09630">
    <property type="entry name" value="CDH_like_cytochrome"/>
    <property type="match status" value="1"/>
</dbReference>
<dbReference type="Proteomes" id="UP000016922">
    <property type="component" value="Unassembled WGS sequence"/>
</dbReference>
<dbReference type="Pfam" id="PF22807">
    <property type="entry name" value="TrAA12"/>
    <property type="match status" value="1"/>
</dbReference>
<dbReference type="OrthoDB" id="507128at2759"/>
<evidence type="ECO:0000256" key="1">
    <source>
        <dbReference type="SAM" id="SignalP"/>
    </source>
</evidence>
<dbReference type="InterPro" id="IPR015920">
    <property type="entry name" value="Cellobiose_DH-like_cyt"/>
</dbReference>
<dbReference type="KEGG" id="glz:GLAREA_09884"/>
<dbReference type="EMBL" id="KE145368">
    <property type="protein sequence ID" value="EPE28763.1"/>
    <property type="molecule type" value="Genomic_DNA"/>
</dbReference>
<dbReference type="InterPro" id="IPR011042">
    <property type="entry name" value="6-blade_b-propeller_TolB-like"/>
</dbReference>
<sequence>MRFIQALGSAVALASHVSGQVQSTRVCDGLTNGICWSTYTTTDGIQYSVALPSNTTAPVDAVLKVVAPVKVTWAGFCWGGTMVFNPLTVSWQNGKSAIPSSRFAFGLNMPAPYDGAEYTMLKGTTSNATHWTMIARCRGCTQWQGSDGEMATLNATGETTFAFAQGSSAVAQPSNNASNFGVHSKFGTWTHDLNAARNLNFDSWVATNVEAPVVVTTSATSSTATTLTTSTSTTKPVATGKVSIPASCSGAGNAQFSSVLASGWKATKVLGGLTSPRSIVFDLLGNMLVIQNGKGITIHTMTAEGCISATKTLVAANNLNHGIALSIDGKTLYASTSTTVYSWPYTASSQTVGTRGTVVTGMYNGGSHTSRTLLIAPHQPNLLVVSHGSNANFDTAAGNKATARAIVKVFDLSKAPSAGYNYVSQGYNAGYGLRNEVGIVFDGNNMLWGVENSGDDFKRTVNGQSKDIHIDNPAEKLNYLGDVTKPNDQWYGYPTCFAVWKPSDFTDSAKQVGDHFVISPNATFKDDNCKSLVTPPSLVFQAHSAPIDSKFDPTFSTMYITFHGSWNRSPTTGFKVVAVAFTKGSDGVYKPVAPLTSNTAATDIFWNPNVANCAGNGPVASSGCFRPAGLGFDSKGRMYMTSDTSTNGELWVLGKP</sequence>
<dbReference type="SUPFAM" id="SSF50952">
    <property type="entry name" value="Soluble quinoprotein glucose dehydrogenase"/>
    <property type="match status" value="1"/>
</dbReference>
<gene>
    <name evidence="4" type="ORF">GLAREA_09884</name>
</gene>
<name>S3DQL3_GLAL2</name>
<evidence type="ECO:0000259" key="3">
    <source>
        <dbReference type="Pfam" id="PF22807"/>
    </source>
</evidence>
<dbReference type="PANTHER" id="PTHR47797">
    <property type="entry name" value="DEHYDROGENASE, PUTATIVE (AFU_ORTHOLOGUE AFUA_8G05805)-RELATED"/>
    <property type="match status" value="1"/>
</dbReference>
<feature type="domain" description="Cellobiose dehydrogenase-like cytochrome" evidence="2">
    <location>
        <begin position="31"/>
        <end position="202"/>
    </location>
</feature>
<dbReference type="AlphaFoldDB" id="S3DQL3"/>